<evidence type="ECO:0000313" key="3">
    <source>
        <dbReference type="Proteomes" id="UP000318741"/>
    </source>
</evidence>
<feature type="region of interest" description="Disordered" evidence="1">
    <location>
        <begin position="35"/>
        <end position="57"/>
    </location>
</feature>
<evidence type="ECO:0000256" key="1">
    <source>
        <dbReference type="SAM" id="MobiDB-lite"/>
    </source>
</evidence>
<accession>A0A517P9T5</accession>
<protein>
    <submittedName>
        <fullName evidence="2">Uncharacterized protein</fullName>
    </submittedName>
</protein>
<name>A0A517P9T5_9PLAN</name>
<dbReference type="EMBL" id="CP036265">
    <property type="protein sequence ID" value="QDT16125.1"/>
    <property type="molecule type" value="Genomic_DNA"/>
</dbReference>
<organism evidence="2 3">
    <name type="scientific">Alienimonas californiensis</name>
    <dbReference type="NCBI Taxonomy" id="2527989"/>
    <lineage>
        <taxon>Bacteria</taxon>
        <taxon>Pseudomonadati</taxon>
        <taxon>Planctomycetota</taxon>
        <taxon>Planctomycetia</taxon>
        <taxon>Planctomycetales</taxon>
        <taxon>Planctomycetaceae</taxon>
        <taxon>Alienimonas</taxon>
    </lineage>
</organism>
<sequence length="108" mass="11011">MLFRHHDAAAHTNALNGLFDADAVVIGGRGLSIAEPRKQREPQPAASLSQPGCPVPGSPVVGVSPTTTARTVSAVAMPMPSPQTASGRYSGPAARVWASWVVSPAVSA</sequence>
<evidence type="ECO:0000313" key="2">
    <source>
        <dbReference type="EMBL" id="QDT16125.1"/>
    </source>
</evidence>
<dbReference type="KEGG" id="acaf:CA12_22230"/>
<proteinExistence type="predicted"/>
<reference evidence="2 3" key="1">
    <citation type="submission" date="2019-02" db="EMBL/GenBank/DDBJ databases">
        <title>Deep-cultivation of Planctomycetes and their phenomic and genomic characterization uncovers novel biology.</title>
        <authorList>
            <person name="Wiegand S."/>
            <person name="Jogler M."/>
            <person name="Boedeker C."/>
            <person name="Pinto D."/>
            <person name="Vollmers J."/>
            <person name="Rivas-Marin E."/>
            <person name="Kohn T."/>
            <person name="Peeters S.H."/>
            <person name="Heuer A."/>
            <person name="Rast P."/>
            <person name="Oberbeckmann S."/>
            <person name="Bunk B."/>
            <person name="Jeske O."/>
            <person name="Meyerdierks A."/>
            <person name="Storesund J.E."/>
            <person name="Kallscheuer N."/>
            <person name="Luecker S."/>
            <person name="Lage O.M."/>
            <person name="Pohl T."/>
            <person name="Merkel B.J."/>
            <person name="Hornburger P."/>
            <person name="Mueller R.-W."/>
            <person name="Bruemmer F."/>
            <person name="Labrenz M."/>
            <person name="Spormann A.M."/>
            <person name="Op den Camp H."/>
            <person name="Overmann J."/>
            <person name="Amann R."/>
            <person name="Jetten M.S.M."/>
            <person name="Mascher T."/>
            <person name="Medema M.H."/>
            <person name="Devos D.P."/>
            <person name="Kaster A.-K."/>
            <person name="Ovreas L."/>
            <person name="Rohde M."/>
            <person name="Galperin M.Y."/>
            <person name="Jogler C."/>
        </authorList>
    </citation>
    <scope>NUCLEOTIDE SEQUENCE [LARGE SCALE GENOMIC DNA]</scope>
    <source>
        <strain evidence="2 3">CA12</strain>
    </source>
</reference>
<keyword evidence="3" id="KW-1185">Reference proteome</keyword>
<dbReference type="Proteomes" id="UP000318741">
    <property type="component" value="Chromosome"/>
</dbReference>
<gene>
    <name evidence="2" type="ORF">CA12_22230</name>
</gene>
<dbReference type="AlphaFoldDB" id="A0A517P9T5"/>